<evidence type="ECO:0000313" key="2">
    <source>
        <dbReference type="EMBL" id="MBB4948032.1"/>
    </source>
</evidence>
<name>A0A7W7SD16_9ACTN</name>
<dbReference type="AlphaFoldDB" id="A0A7W7SD16"/>
<dbReference type="GO" id="GO:0016301">
    <property type="term" value="F:kinase activity"/>
    <property type="evidence" value="ECO:0007669"/>
    <property type="project" value="InterPro"/>
</dbReference>
<evidence type="ECO:0000259" key="1">
    <source>
        <dbReference type="PROSITE" id="PS50146"/>
    </source>
</evidence>
<dbReference type="SUPFAM" id="SSF111331">
    <property type="entry name" value="NAD kinase/diacylglycerol kinase-like"/>
    <property type="match status" value="1"/>
</dbReference>
<dbReference type="EMBL" id="JACHJR010000001">
    <property type="protein sequence ID" value="MBB4948032.1"/>
    <property type="molecule type" value="Genomic_DNA"/>
</dbReference>
<organism evidence="2 3">
    <name type="scientific">Kitasatospora gansuensis</name>
    <dbReference type="NCBI Taxonomy" id="258050"/>
    <lineage>
        <taxon>Bacteria</taxon>
        <taxon>Bacillati</taxon>
        <taxon>Actinomycetota</taxon>
        <taxon>Actinomycetes</taxon>
        <taxon>Kitasatosporales</taxon>
        <taxon>Streptomycetaceae</taxon>
        <taxon>Kitasatospora</taxon>
    </lineage>
</organism>
<accession>A0A7W7SD16</accession>
<dbReference type="InterPro" id="IPR001206">
    <property type="entry name" value="Diacylglycerol_kinase_cat_dom"/>
</dbReference>
<dbReference type="InterPro" id="IPR017438">
    <property type="entry name" value="ATP-NAD_kinase_N"/>
</dbReference>
<evidence type="ECO:0000313" key="3">
    <source>
        <dbReference type="Proteomes" id="UP000573327"/>
    </source>
</evidence>
<dbReference type="InterPro" id="IPR016064">
    <property type="entry name" value="NAD/diacylglycerol_kinase_sf"/>
</dbReference>
<sequence length="274" mass="28880">MSSLSTPEDRAVDPDTPGQLLVLLDPAARQADGESVRIARDVLCGGADVKVALPESPSELDRVLAHRGRRRPVVIGSDLALQRVLQALHRQRELGTDPIGLIPVGRPEALATGRSLGVPGQPVAAARAVLHGAARKLDLLVDDGGGVVFGGVSIHAHGASRPTGLRSLWAKLAAAEQGTSLGSDDPRLRVEADGRLLVDLDEPVHRLQAALSAGSGEMELLLQLARGPRTVRATRLAVTGRDFGYQADGCRVGPVRARVWTLHPGVWQLLLPVA</sequence>
<dbReference type="Proteomes" id="UP000573327">
    <property type="component" value="Unassembled WGS sequence"/>
</dbReference>
<proteinExistence type="predicted"/>
<keyword evidence="3" id="KW-1185">Reference proteome</keyword>
<dbReference type="RefSeq" id="WP_313068347.1">
    <property type="nucleotide sequence ID" value="NZ_JACHJR010000001.1"/>
</dbReference>
<gene>
    <name evidence="2" type="ORF">F4556_003567</name>
</gene>
<feature type="domain" description="DAGKc" evidence="1">
    <location>
        <begin position="15"/>
        <end position="146"/>
    </location>
</feature>
<protein>
    <recommendedName>
        <fullName evidence="1">DAGKc domain-containing protein</fullName>
    </recommendedName>
</protein>
<dbReference type="Gene3D" id="3.40.50.10330">
    <property type="entry name" value="Probable inorganic polyphosphate/atp-NAD kinase, domain 1"/>
    <property type="match status" value="1"/>
</dbReference>
<comment type="caution">
    <text evidence="2">The sequence shown here is derived from an EMBL/GenBank/DDBJ whole genome shotgun (WGS) entry which is preliminary data.</text>
</comment>
<dbReference type="PROSITE" id="PS50146">
    <property type="entry name" value="DAGK"/>
    <property type="match status" value="1"/>
</dbReference>
<reference evidence="2 3" key="1">
    <citation type="submission" date="2020-08" db="EMBL/GenBank/DDBJ databases">
        <title>Sequencing the genomes of 1000 actinobacteria strains.</title>
        <authorList>
            <person name="Klenk H.-P."/>
        </authorList>
    </citation>
    <scope>NUCLEOTIDE SEQUENCE [LARGE SCALE GENOMIC DNA]</scope>
    <source>
        <strain evidence="2 3">DSM 44786</strain>
    </source>
</reference>